<protein>
    <submittedName>
        <fullName evidence="2">Uncharacterized protein</fullName>
    </submittedName>
</protein>
<organism evidence="2 3">
    <name type="scientific">Hymenobacter endophyticus</name>
    <dbReference type="NCBI Taxonomy" id="3076335"/>
    <lineage>
        <taxon>Bacteria</taxon>
        <taxon>Pseudomonadati</taxon>
        <taxon>Bacteroidota</taxon>
        <taxon>Cytophagia</taxon>
        <taxon>Cytophagales</taxon>
        <taxon>Hymenobacteraceae</taxon>
        <taxon>Hymenobacter</taxon>
    </lineage>
</organism>
<dbReference type="PROSITE" id="PS51257">
    <property type="entry name" value="PROKAR_LIPOPROTEIN"/>
    <property type="match status" value="1"/>
</dbReference>
<sequence>MKRFWDPGISRTILFVLGVFTFVVACYRTLATGKMDGLYNNYWLFMLSFGLVIGLRYLRQQDKIKAAEAEAARKAALPAAAKKPKKKR</sequence>
<proteinExistence type="predicted"/>
<evidence type="ECO:0000313" key="2">
    <source>
        <dbReference type="EMBL" id="MDU0372197.1"/>
    </source>
</evidence>
<dbReference type="RefSeq" id="WP_315999646.1">
    <property type="nucleotide sequence ID" value="NZ_JAWDJT010000013.1"/>
</dbReference>
<gene>
    <name evidence="2" type="ORF">ROI90_17450</name>
</gene>
<keyword evidence="1" id="KW-0472">Membrane</keyword>
<keyword evidence="3" id="KW-1185">Reference proteome</keyword>
<feature type="transmembrane region" description="Helical" evidence="1">
    <location>
        <begin position="12"/>
        <end position="30"/>
    </location>
</feature>
<comment type="caution">
    <text evidence="2">The sequence shown here is derived from an EMBL/GenBank/DDBJ whole genome shotgun (WGS) entry which is preliminary data.</text>
</comment>
<dbReference type="EMBL" id="JAWDJT010000013">
    <property type="protein sequence ID" value="MDU0372197.1"/>
    <property type="molecule type" value="Genomic_DNA"/>
</dbReference>
<name>A0ABU3TLD5_9BACT</name>
<keyword evidence="1" id="KW-0812">Transmembrane</keyword>
<accession>A0ABU3TLD5</accession>
<evidence type="ECO:0000256" key="1">
    <source>
        <dbReference type="SAM" id="Phobius"/>
    </source>
</evidence>
<dbReference type="Proteomes" id="UP001250698">
    <property type="component" value="Unassembled WGS sequence"/>
</dbReference>
<evidence type="ECO:0000313" key="3">
    <source>
        <dbReference type="Proteomes" id="UP001250698"/>
    </source>
</evidence>
<feature type="transmembrane region" description="Helical" evidence="1">
    <location>
        <begin position="42"/>
        <end position="58"/>
    </location>
</feature>
<reference evidence="2 3" key="1">
    <citation type="submission" date="2023-10" db="EMBL/GenBank/DDBJ databases">
        <title>Hymenobacter endophyticus sp. nov., an isolate from the leaf tissues of wheat.</title>
        <authorList>
            <person name="Dai Y."/>
        </authorList>
    </citation>
    <scope>NUCLEOTIDE SEQUENCE [LARGE SCALE GENOMIC DNA]</scope>
    <source>
        <strain evidence="2 3">ZK17L-C2</strain>
    </source>
</reference>
<keyword evidence="1" id="KW-1133">Transmembrane helix</keyword>